<organism evidence="1 2">
    <name type="scientific">Pseudomonas phage pf16</name>
    <dbReference type="NCBI Taxonomy" id="1815630"/>
    <lineage>
        <taxon>Viruses</taxon>
        <taxon>Duplodnaviria</taxon>
        <taxon>Heunggongvirae</taxon>
        <taxon>Uroviricota</taxon>
        <taxon>Caudoviricetes</taxon>
        <taxon>Chakrabartyvirus</taxon>
        <taxon>Chakrabartyvirus pf16</taxon>
    </lineage>
</organism>
<dbReference type="EMBL" id="KU873925">
    <property type="protein sequence ID" value="AND75038.1"/>
    <property type="molecule type" value="Genomic_DNA"/>
</dbReference>
<dbReference type="Proteomes" id="UP000225821">
    <property type="component" value="Segment"/>
</dbReference>
<proteinExistence type="predicted"/>
<reference evidence="1 2" key="1">
    <citation type="submission" date="2016-03" db="EMBL/GenBank/DDBJ databases">
        <title>Characterisation of pf16 and phiPMW: Two novel phages infecting Pseudomonas putida PpG1.</title>
        <authorList>
            <person name="Magill D.J."/>
            <person name="Krylov V.N."/>
            <person name="Shaburova O.V."/>
            <person name="Allen C.C.R."/>
            <person name="McGrath J.W."/>
            <person name="Quinn J.P."/>
            <person name="Kulakov L.A."/>
        </authorList>
    </citation>
    <scope>NUCLEOTIDE SEQUENCE [LARGE SCALE GENOMIC DNA]</scope>
</reference>
<accession>A0A1S5R3Q5</accession>
<evidence type="ECO:0000313" key="2">
    <source>
        <dbReference type="Proteomes" id="UP000225821"/>
    </source>
</evidence>
<name>A0A1S5R3Q5_9CAUD</name>
<dbReference type="OrthoDB" id="20321at10239"/>
<dbReference type="Gene3D" id="1.10.287.1060">
    <property type="entry name" value="ESAT-6-like"/>
    <property type="match status" value="1"/>
</dbReference>
<protein>
    <recommendedName>
        <fullName evidence="3">Terminase small subunit</fullName>
    </recommendedName>
</protein>
<evidence type="ECO:0008006" key="3">
    <source>
        <dbReference type="Google" id="ProtNLM"/>
    </source>
</evidence>
<sequence>MNDRQQTRFEERLNQIIGAEDDVSKALDALDGETAKSTLPTVVEYDKVPSKIEESAVTLPADMVDDYKFSRDILRGLIARGIVALEGATIVARESEHPKAFEVAATLMKGIADVTKDLMALQKTVSGGAGAAGKQTIKQQINVQQNFNGSPGDPKSIAALLDGLEDAVPGEVTDE</sequence>
<keyword evidence="2" id="KW-1185">Reference proteome</keyword>
<evidence type="ECO:0000313" key="1">
    <source>
        <dbReference type="EMBL" id="AND75038.1"/>
    </source>
</evidence>
<gene>
    <name evidence="1" type="ORF">pf16_115</name>
</gene>